<dbReference type="EMBL" id="JAUJYN010000010">
    <property type="protein sequence ID" value="KAK1262652.1"/>
    <property type="molecule type" value="Genomic_DNA"/>
</dbReference>
<dbReference type="AlphaFoldDB" id="A0AAV9AF13"/>
<sequence>MYGVDSRIPGLLLQTLPITHRPKGSGNLKNGVHNAMDVLGLSTHPNQTQSPFPSPTLQTVPMPPNHDRLSAILHRRITGPSPLQLLESSERLPFFQVADWMPLRLCLELL</sequence>
<organism evidence="1 2">
    <name type="scientific">Acorus gramineus</name>
    <name type="common">Dwarf sweet flag</name>
    <dbReference type="NCBI Taxonomy" id="55184"/>
    <lineage>
        <taxon>Eukaryota</taxon>
        <taxon>Viridiplantae</taxon>
        <taxon>Streptophyta</taxon>
        <taxon>Embryophyta</taxon>
        <taxon>Tracheophyta</taxon>
        <taxon>Spermatophyta</taxon>
        <taxon>Magnoliopsida</taxon>
        <taxon>Liliopsida</taxon>
        <taxon>Acoraceae</taxon>
        <taxon>Acorus</taxon>
    </lineage>
</organism>
<reference evidence="1" key="1">
    <citation type="journal article" date="2023" name="Nat. Commun.">
        <title>Diploid and tetraploid genomes of Acorus and the evolution of monocots.</title>
        <authorList>
            <person name="Ma L."/>
            <person name="Liu K.W."/>
            <person name="Li Z."/>
            <person name="Hsiao Y.Y."/>
            <person name="Qi Y."/>
            <person name="Fu T."/>
            <person name="Tang G.D."/>
            <person name="Zhang D."/>
            <person name="Sun W.H."/>
            <person name="Liu D.K."/>
            <person name="Li Y."/>
            <person name="Chen G.Z."/>
            <person name="Liu X.D."/>
            <person name="Liao X.Y."/>
            <person name="Jiang Y.T."/>
            <person name="Yu X."/>
            <person name="Hao Y."/>
            <person name="Huang J."/>
            <person name="Zhao X.W."/>
            <person name="Ke S."/>
            <person name="Chen Y.Y."/>
            <person name="Wu W.L."/>
            <person name="Hsu J.L."/>
            <person name="Lin Y.F."/>
            <person name="Huang M.D."/>
            <person name="Li C.Y."/>
            <person name="Huang L."/>
            <person name="Wang Z.W."/>
            <person name="Zhao X."/>
            <person name="Zhong W.Y."/>
            <person name="Peng D.H."/>
            <person name="Ahmad S."/>
            <person name="Lan S."/>
            <person name="Zhang J.S."/>
            <person name="Tsai W.C."/>
            <person name="Van de Peer Y."/>
            <person name="Liu Z.J."/>
        </authorList>
    </citation>
    <scope>NUCLEOTIDE SEQUENCE</scope>
    <source>
        <strain evidence="1">SCP</strain>
    </source>
</reference>
<keyword evidence="2" id="KW-1185">Reference proteome</keyword>
<dbReference type="Proteomes" id="UP001179952">
    <property type="component" value="Unassembled WGS sequence"/>
</dbReference>
<name>A0AAV9AF13_ACOGR</name>
<proteinExistence type="predicted"/>
<reference evidence="1" key="2">
    <citation type="submission" date="2023-06" db="EMBL/GenBank/DDBJ databases">
        <authorList>
            <person name="Ma L."/>
            <person name="Liu K.-W."/>
            <person name="Li Z."/>
            <person name="Hsiao Y.-Y."/>
            <person name="Qi Y."/>
            <person name="Fu T."/>
            <person name="Tang G."/>
            <person name="Zhang D."/>
            <person name="Sun W.-H."/>
            <person name="Liu D.-K."/>
            <person name="Li Y."/>
            <person name="Chen G.-Z."/>
            <person name="Liu X.-D."/>
            <person name="Liao X.-Y."/>
            <person name="Jiang Y.-T."/>
            <person name="Yu X."/>
            <person name="Hao Y."/>
            <person name="Huang J."/>
            <person name="Zhao X.-W."/>
            <person name="Ke S."/>
            <person name="Chen Y.-Y."/>
            <person name="Wu W.-L."/>
            <person name="Hsu J.-L."/>
            <person name="Lin Y.-F."/>
            <person name="Huang M.-D."/>
            <person name="Li C.-Y."/>
            <person name="Huang L."/>
            <person name="Wang Z.-W."/>
            <person name="Zhao X."/>
            <person name="Zhong W.-Y."/>
            <person name="Peng D.-H."/>
            <person name="Ahmad S."/>
            <person name="Lan S."/>
            <person name="Zhang J.-S."/>
            <person name="Tsai W.-C."/>
            <person name="Van De Peer Y."/>
            <person name="Liu Z.-J."/>
        </authorList>
    </citation>
    <scope>NUCLEOTIDE SEQUENCE</scope>
    <source>
        <strain evidence="1">SCP</strain>
        <tissue evidence="1">Leaves</tissue>
    </source>
</reference>
<comment type="caution">
    <text evidence="1">The sequence shown here is derived from an EMBL/GenBank/DDBJ whole genome shotgun (WGS) entry which is preliminary data.</text>
</comment>
<gene>
    <name evidence="1" type="ORF">QJS04_geneDACA001023</name>
</gene>
<evidence type="ECO:0000313" key="1">
    <source>
        <dbReference type="EMBL" id="KAK1262652.1"/>
    </source>
</evidence>
<protein>
    <submittedName>
        <fullName evidence="1">Uncharacterized protein</fullName>
    </submittedName>
</protein>
<accession>A0AAV9AF13</accession>
<evidence type="ECO:0000313" key="2">
    <source>
        <dbReference type="Proteomes" id="UP001179952"/>
    </source>
</evidence>